<dbReference type="Gene3D" id="3.20.180.20">
    <property type="entry name" value="Dynein heavy chain, N-terminal domain 2"/>
    <property type="match status" value="1"/>
</dbReference>
<reference evidence="22 23" key="1">
    <citation type="submission" date="2024-04" db="EMBL/GenBank/DDBJ databases">
        <title>Tritrichomonas musculus Genome.</title>
        <authorList>
            <person name="Alves-Ferreira E."/>
            <person name="Grigg M."/>
            <person name="Lorenzi H."/>
            <person name="Galac M."/>
        </authorList>
    </citation>
    <scope>NUCLEOTIDE SEQUENCE [LARGE SCALE GENOMIC DNA]</scope>
    <source>
        <strain evidence="22 23">EAF2021</strain>
    </source>
</reference>
<dbReference type="Proteomes" id="UP001470230">
    <property type="component" value="Unassembled WGS sequence"/>
</dbReference>
<dbReference type="Pfam" id="PF12775">
    <property type="entry name" value="AAA_7"/>
    <property type="match status" value="1"/>
</dbReference>
<dbReference type="Gene3D" id="1.10.8.720">
    <property type="entry name" value="Region D6 of dynein motor"/>
    <property type="match status" value="1"/>
</dbReference>
<evidence type="ECO:0000256" key="1">
    <source>
        <dbReference type="ARBA" id="ARBA00004245"/>
    </source>
</evidence>
<dbReference type="Gene3D" id="1.10.472.130">
    <property type="match status" value="1"/>
</dbReference>
<dbReference type="Gene3D" id="1.10.287.2620">
    <property type="match status" value="1"/>
</dbReference>
<dbReference type="Pfam" id="PF03028">
    <property type="entry name" value="Dynein_heavy"/>
    <property type="match status" value="1"/>
</dbReference>
<dbReference type="Gene3D" id="1.20.140.100">
    <property type="entry name" value="Dynein heavy chain, N-terminal domain 2"/>
    <property type="match status" value="1"/>
</dbReference>
<dbReference type="InterPro" id="IPR041228">
    <property type="entry name" value="Dynein_C"/>
</dbReference>
<evidence type="ECO:0000259" key="17">
    <source>
        <dbReference type="Pfam" id="PF12781"/>
    </source>
</evidence>
<dbReference type="Pfam" id="PF12774">
    <property type="entry name" value="AAA_6"/>
    <property type="match status" value="1"/>
</dbReference>
<dbReference type="PANTHER" id="PTHR45703:SF36">
    <property type="entry name" value="DYNEIN HEAVY CHAIN, CYTOPLASMIC"/>
    <property type="match status" value="1"/>
</dbReference>
<organism evidence="22 23">
    <name type="scientific">Tritrichomonas musculus</name>
    <dbReference type="NCBI Taxonomy" id="1915356"/>
    <lineage>
        <taxon>Eukaryota</taxon>
        <taxon>Metamonada</taxon>
        <taxon>Parabasalia</taxon>
        <taxon>Tritrichomonadida</taxon>
        <taxon>Tritrichomonadidae</taxon>
        <taxon>Tritrichomonas</taxon>
    </lineage>
</organism>
<dbReference type="Gene3D" id="1.10.8.1220">
    <property type="match status" value="1"/>
</dbReference>
<dbReference type="InterPro" id="IPR026983">
    <property type="entry name" value="DHC"/>
</dbReference>
<evidence type="ECO:0000256" key="7">
    <source>
        <dbReference type="ARBA" id="ARBA00023054"/>
    </source>
</evidence>
<keyword evidence="5" id="KW-0067">ATP-binding</keyword>
<evidence type="ECO:0000256" key="3">
    <source>
        <dbReference type="ARBA" id="ARBA00022701"/>
    </source>
</evidence>
<dbReference type="InterPro" id="IPR024317">
    <property type="entry name" value="Dynein_heavy_chain_D4_dom"/>
</dbReference>
<dbReference type="InterPro" id="IPR013602">
    <property type="entry name" value="Dynein_heavy_linker"/>
</dbReference>
<dbReference type="InterPro" id="IPR043157">
    <property type="entry name" value="Dynein_AAA1S"/>
</dbReference>
<dbReference type="Gene3D" id="3.10.490.20">
    <property type="match status" value="1"/>
</dbReference>
<dbReference type="Gene3D" id="6.10.140.1060">
    <property type="match status" value="1"/>
</dbReference>
<comment type="caution">
    <text evidence="22">The sequence shown here is derived from an EMBL/GenBank/DDBJ whole genome shotgun (WGS) entry which is preliminary data.</text>
</comment>
<feature type="region of interest" description="Disordered" evidence="11">
    <location>
        <begin position="108"/>
        <end position="136"/>
    </location>
</feature>
<dbReference type="PANTHER" id="PTHR45703">
    <property type="entry name" value="DYNEIN HEAVY CHAIN"/>
    <property type="match status" value="1"/>
</dbReference>
<feature type="coiled-coil region" evidence="10">
    <location>
        <begin position="837"/>
        <end position="882"/>
    </location>
</feature>
<dbReference type="Gene3D" id="1.20.58.1120">
    <property type="match status" value="1"/>
</dbReference>
<keyword evidence="2" id="KW-0963">Cytoplasm</keyword>
<keyword evidence="23" id="KW-1185">Reference proteome</keyword>
<feature type="coiled-coil region" evidence="10">
    <location>
        <begin position="2752"/>
        <end position="2793"/>
    </location>
</feature>
<dbReference type="InterPro" id="IPR042228">
    <property type="entry name" value="Dynein_linker_3"/>
</dbReference>
<feature type="domain" description="Dynein heavy chain AAA lid" evidence="19">
    <location>
        <begin position="3714"/>
        <end position="3852"/>
    </location>
</feature>
<evidence type="ECO:0008006" key="24">
    <source>
        <dbReference type="Google" id="ProtNLM"/>
    </source>
</evidence>
<feature type="domain" description="Dynein heavy chain AAA 5 extension" evidence="18">
    <location>
        <begin position="1957"/>
        <end position="2112"/>
    </location>
</feature>
<dbReference type="InterPro" id="IPR042219">
    <property type="entry name" value="AAA_lid_11_sf"/>
</dbReference>
<evidence type="ECO:0000256" key="11">
    <source>
        <dbReference type="SAM" id="MobiDB-lite"/>
    </source>
</evidence>
<evidence type="ECO:0000259" key="13">
    <source>
        <dbReference type="Pfam" id="PF08393"/>
    </source>
</evidence>
<evidence type="ECO:0000256" key="5">
    <source>
        <dbReference type="ARBA" id="ARBA00022840"/>
    </source>
</evidence>
<dbReference type="Pfam" id="PF22597">
    <property type="entry name" value="DYN_lid"/>
    <property type="match status" value="1"/>
</dbReference>
<feature type="domain" description="Dynein heavy chain coiled coil stalk" evidence="15">
    <location>
        <begin position="2735"/>
        <end position="3085"/>
    </location>
</feature>
<dbReference type="Pfam" id="PF18198">
    <property type="entry name" value="AAA_lid_11"/>
    <property type="match status" value="1"/>
</dbReference>
<evidence type="ECO:0000259" key="15">
    <source>
        <dbReference type="Pfam" id="PF12777"/>
    </source>
</evidence>
<evidence type="ECO:0000259" key="21">
    <source>
        <dbReference type="Pfam" id="PF22597"/>
    </source>
</evidence>
<evidence type="ECO:0000259" key="14">
    <source>
        <dbReference type="Pfam" id="PF12774"/>
    </source>
</evidence>
<dbReference type="InterPro" id="IPR004273">
    <property type="entry name" value="Dynein_heavy_D6_P-loop"/>
</dbReference>
<dbReference type="Pfam" id="PF08393">
    <property type="entry name" value="DHC_N2"/>
    <property type="match status" value="1"/>
</dbReference>
<feature type="domain" description="Dynein 2 heavy chain 1 cytoplasmic ATPase lid" evidence="21">
    <location>
        <begin position="2310"/>
        <end position="2400"/>
    </location>
</feature>
<dbReference type="InterPro" id="IPR042222">
    <property type="entry name" value="Dynein_2_N"/>
</dbReference>
<evidence type="ECO:0000256" key="8">
    <source>
        <dbReference type="ARBA" id="ARBA00023175"/>
    </source>
</evidence>
<dbReference type="Gene3D" id="3.40.50.300">
    <property type="entry name" value="P-loop containing nucleotide triphosphate hydrolases"/>
    <property type="match status" value="5"/>
</dbReference>
<evidence type="ECO:0000313" key="22">
    <source>
        <dbReference type="EMBL" id="KAK8888098.1"/>
    </source>
</evidence>
<feature type="coiled-coil region" evidence="10">
    <location>
        <begin position="742"/>
        <end position="769"/>
    </location>
</feature>
<dbReference type="Gene3D" id="1.20.1270.280">
    <property type="match status" value="1"/>
</dbReference>
<dbReference type="SUPFAM" id="SSF52540">
    <property type="entry name" value="P-loop containing nucleoside triphosphate hydrolases"/>
    <property type="match status" value="4"/>
</dbReference>
<dbReference type="Gene3D" id="1.10.8.710">
    <property type="match status" value="1"/>
</dbReference>
<dbReference type="Pfam" id="PF12780">
    <property type="entry name" value="AAA_8"/>
    <property type="match status" value="1"/>
</dbReference>
<evidence type="ECO:0000259" key="20">
    <source>
        <dbReference type="Pfam" id="PF18199"/>
    </source>
</evidence>
<evidence type="ECO:0000256" key="6">
    <source>
        <dbReference type="ARBA" id="ARBA00023017"/>
    </source>
</evidence>
<keyword evidence="9" id="KW-0206">Cytoskeleton</keyword>
<accession>A0ABR2KAE6</accession>
<feature type="domain" description="Dynein heavy chain region D6 P-loop" evidence="12">
    <location>
        <begin position="3570"/>
        <end position="3682"/>
    </location>
</feature>
<sequence length="4163" mass="478141">MTDRFDKAKTQLLHTEDKIQSRRLQSRRLGKRLPEETIKIPKIGEWTLAPGIPTVSDLDSPQATPNYSQAQSYMPYKSPHQASKASNNVIAGSKVVKPFPQDKIPLNKEQQQRAKTASRERKMVIPPPSPNPLEDAPYHVKAPRLISDTKVVTQLSRYAYPPGTVTTDLNQIIRSKFRHQTEPLPPLKDGEDDNITQMEAANKLNIDLSNIPNDIDFTELTADTNVEPPFLPLEVFDDLTYEEYPVEELLKHPEAVSQYQLVDGSKIWKKCKVLGYNPENELFTIEWKDKLKKTKQVARFNIRFLIENEATFEKRLEAAKAARIRFITQFRFDHRVSLMPLDGLPSIDLHSIEHPKMAKVPPHHMPKDKKYRKLKLQTFEEAASLFKFMNNKLEFIYQLELNPLIPMRDEFLALLPKPKPVPEYGLVCKVNYNFRKILNQITENGLVANGNIMGGLRSIWKVFHGSLKSTFLLDGFPELLALKDFVDKQKEQLTDTAKIFKTTIQETLEGVISNTMCEFTAIGQQKSHDQFQKMMNVTSRMLHTVLLTIVDNTVNNYLKLFDHFLIEEGKIFLTPQFTLELTFSEEQRKLDLIPSIDVFNESVLSLLSLLEFTITDLPVVNLPIIDIETNTVSFEDCNDIIHVGRDKLVTTLNTLYSFLNKFLDDRRHLEYCLSLDSTHYPSEFDENGEKTLQEYKDKLSEFERVQNVVQNQTNPFYNIEAFQIHCEEFIETWTNHTMNLISNMLKRMKSFAISELKELEKEFNLINEELKKVPKTPEELASMRTYIQKIVDTTNDREKKLNYAVKRFEFLEEYKFDITDEDCRYKIESLQRPYKLSANLESTNHELEVEKVKMIRELRGNQKSLEDEIRELTETIPQLVIKYQDLEMTVDAAETVNDMQLQLQKIKEKQELYNFHDKLFSFEPTPSKTLSKLIEEFMPLYLLWNLSADWLTMNTQWLDTPFPQIKPDAMNTFMIQAGKKLSKLRKDLQPHPNLLEKVLAPLTEQIDKFKQHIPLISKLRHPGIKTKHWEKISEIVGFKVMPSMDLTLQNFLDLDLGRWNEQISEIAAVAANEYNIESSLDQMDAELQTQQFQTSEFRDTKQYILVAIDDLISLIDDQLVTTQTLLTSPFIAPVKKRAVEKLGFLRHCHDTLDAWVECQRGWLYLQPIFTGTSIQQKLFREARDWKTVDKMWTSVMTLTHNHPDFVNVMHRDHLLEDLQQSNVLLESITQGLNQYLEAKRLGFPRFFFLSNDELISILSHTKDFNHIQKSMQKLFEYIVSMDVDEESMITSMNDDGLEKVPFVTPVDGKTEEIEDWLNAFEEEMKNTLKEKIKEALPASSKKKREAWIADFPAQIILISNQIIWTQQVTNALKTPRGRGLTALQTKFVENLEQLTAQIRQPLSLSIRQVISCLLINEVHNRDIINSLIKDDVTDPDDFKWQVQLRYYWEDDTVMVRSINNAYEYSYEYAGNSARLVITPLTDRCYQTLLAAFKQNLSGAPSGPAGTGKTETVRDCAKALGRSCVVYNCSEEVTPEQMSQFFAGLASSGSWSCFDEFNRINIEVLSVIAQQVRSIQTAIAANVDTFQLDERTLKLNVNAAICITMNPGYAGRTELPDNLKTLFRPCAMMVPDFGFIAEIMLFSGGFTSASVLSVKLVALFDLCRKQLSHAHHYDWGLRAMKAILSTAGKLKRSHLEEVEALLLVQSITDCTRPRLVSVDVPLFDGIIHDVFPDVNYGKSISDALEKHMIKAFEHFHVQPLSNYLLKCNEVKETTVVRHGIMFVGGAMGGKSTSWKCLQMAMTTMAEEEKEGMGVRVFTLNPKSISIPELYGLFDPVTSGWSDGVLSSHIRDCSTSEPTEFKWIIVDGPVDSLWIETMNSLLDDNKVLCLSNNERISLSSHVKMMFEVDDLSQASPATVSRCGMIYFDPTSLPWTAIADSWLQIHNNEKEGKVVQFVREVCDLYVSDLIQFIEEDEKTAIGDNPMFIVKNMFTLLDCFLELLREPVHKPAMDGEDAKDIDPLQHDLFYSPFVKQKDEFGYITEDDIKVIFEPILIFCLVWSFGSVLNEASRPKFDQFLKEKMKNNQSSCQFPSLNTVYDYFFDLSSRHWAEWTDGKTGIEITEEKPIEQILVPTNETASMIFYSRLLIHNSHHVLFHGPESSKSLVIKTLCENILDKSYDCRNLPFANCSTASNVLKVFRSFLHKSHGSFGPLMNQHLVIFIDNIGSVKPEIYGAQPPLELIRQFFDYGGWYNTANVEFQNIVGTTIIAAMGPPGAGLFTIPDRLLRHFNFIHIPKFKEETLEIIVKSLLKLKLNEHVESVREMIQNTTEACLSIYQSCLQQLLPIPSKLHYIFSLRNIIRVIKGMLLVEPKEVKDEEQFVRLWYHEMMREFNDRFNQDQDRDWFEQTLKKTIKTKFNITTDFEPPKFNDFADRSGSYKECNMNDSDILKVCNDVLEDHNREATKPLDIVLFQEAVDHLSAMSRILAMTRGHALLVGVKSSGRKSLARLSLHMASMEIFEIQITRTYNMNEWREDMKNLMKQCGSNDLPTGFVISDVQIVGSFQLEDISNLMINGEIPNLFERDEMEQIKADIIQNELLTDEDPWVLFMSRVKKHLHIILVFSPYGSAFKESMLAFPSLRSEATIDWYMPWSKDALESVAHASLMKAKIGDEKTINSIVKVCVQIHKSVEEASSQFLAETKRFTACTPSRYFELLSTFMRKLNSKQKETAESVTKYDGGVEKITTTRGQIELLSQQLDRDIPMLQQKRKEVEEMLKELEVKRTEVEKTRSEVKSQSLLAEEEAKAAGETNRIAQEKLAAAQPILMQAQEAVDSMDRNSLVNIKTLKSIHPALRSTFEAICIIFNKQPRKVDSGTPGVKEDDYWPETLSLLNDIGFIKKVKNYEVEKMSKQTIDKLKKYVGANKQEREQKLAAVQSGYSAVANLYLWVCASYDYWFVYQEILPKKIEAEQAAAKLAESERILAERREHLQQVENQLKQLEDKFNDEKNHEKELSDNVANTQLRLSRAQKIMSGLSGETKRWGECATSLKDSSVFIMGDALLISGALTHLGAFSPPYRQKLITEWKSYLVAASIQHTTTFNISQSLGNDPMIREWIVKGLPNDTHSIENALIIHSSENTFPLLIDPQLSGTKWLRSEIGEQLVVLRFDQSDFLQRIKSAVAFGVPVLIENVGLKLDPLIEPILSRETLIVDGQKKIALGGEYIQYSDNFKMFLSTKYPNPHYSPEVCSQVILINFTTTQEGLSDLLMNNLIEVERDDLDKKRIQIMEANAANTKKLKEVEDEILQIVSNAGSDILEDDTAIETLQKAQKTSANIEQQMAASEKTEKQISLFREKFLPVAERASLLYFCASDFSVVDPMYQFSLKWFVGLFKLAIQQSEHPNDTDQLIQAFHISIARQFYQNVSFSLFSRHKLLFSTLMAIRILLSEKKILSAELAYLLSPTPSKEKNQTDWLPDEIWSLLRPLPDISPSFGKVLQTLKENENEWKKYFNSNQPENEIIPKSKKFSAFQKLIILRVFHLHRVREGLRLFVTESLGEEFVTPPPLNLTKIFKDSSPLSPLIFIITPGIDPQDEIIGVAQSMEVEKYLKSYSLGRGRGQGAEDLIDAAAEQGFWVLLQNCHLSLSWMPRLEHIIDNLDPEKTNSRFRLCLVTMSSPEFPIGILYQGAKLIYEIPKGIRENILRIYSGITNDEYNEVGEEERQLTFHLSFFHAVVLERLHFESIGWNIPYEFNPSDFAISKKHLKQFLSESTNGEVPFEALTYVIGELNYGGRVTDRWDRRLLLSLLRRFFSESIKSKDFSFGKNYDPPTPYMNLNELEEKVSTWPIVTEGEDVGLSKNASTITARNDALNIFNSLVEIQPTLVAASGNVSEEQFALNLVQSLIKQIPKQFSIHEFLKHFDITDTINTVLHHEILLYNNLLAVISNSLEKMEKGLKGLILIDESLELLNRRLLANKIPEMWLDHSFPSILTLRAYMDDLNQRVDFLQNWVNSRKRPVVFKLGAFYHPEEFLTAVLQVYARKHQTPFDSLRWKTNVVKEESKDIVKEPEEGIYVDNLFLEGAKWQKESNSLIECGQIELISTMPVMHLMPTKEEKPYDMNVTYECPLYRTQNRGSGALGLPNYIMSLFLPCDKILPDHWIQRSVAVFITVQS</sequence>
<dbReference type="InterPro" id="IPR043160">
    <property type="entry name" value="Dynein_C_barrel"/>
</dbReference>
<protein>
    <recommendedName>
        <fullName evidence="24">Dynein heavy chain family protein</fullName>
    </recommendedName>
</protein>
<evidence type="ECO:0000256" key="9">
    <source>
        <dbReference type="ARBA" id="ARBA00023212"/>
    </source>
</evidence>
<keyword evidence="6" id="KW-0243">Dynein</keyword>
<evidence type="ECO:0000256" key="4">
    <source>
        <dbReference type="ARBA" id="ARBA00022741"/>
    </source>
</evidence>
<dbReference type="EMBL" id="JAPFFF010000006">
    <property type="protein sequence ID" value="KAK8888098.1"/>
    <property type="molecule type" value="Genomic_DNA"/>
</dbReference>
<dbReference type="Gene3D" id="1.20.920.20">
    <property type="match status" value="1"/>
</dbReference>
<gene>
    <name evidence="22" type="ORF">M9Y10_039159</name>
</gene>
<keyword evidence="4" id="KW-0547">Nucleotide-binding</keyword>
<proteinExistence type="predicted"/>
<dbReference type="InterPro" id="IPR024743">
    <property type="entry name" value="Dynein_HC_stalk"/>
</dbReference>
<evidence type="ECO:0000259" key="12">
    <source>
        <dbReference type="Pfam" id="PF03028"/>
    </source>
</evidence>
<feature type="domain" description="Dynein heavy chain ATP-binding dynein motor region" evidence="17">
    <location>
        <begin position="3109"/>
        <end position="3330"/>
    </location>
</feature>
<dbReference type="InterPro" id="IPR041466">
    <property type="entry name" value="Dynein_AAA5_ext"/>
</dbReference>
<keyword evidence="7 10" id="KW-0175">Coiled coil</keyword>
<feature type="domain" description="Dynein heavy chain AAA module D4" evidence="16">
    <location>
        <begin position="2465"/>
        <end position="2717"/>
    </location>
</feature>
<keyword evidence="3" id="KW-0493">Microtubule</keyword>
<dbReference type="InterPro" id="IPR035699">
    <property type="entry name" value="AAA_6"/>
</dbReference>
<evidence type="ECO:0000259" key="16">
    <source>
        <dbReference type="Pfam" id="PF12780"/>
    </source>
</evidence>
<dbReference type="Pfam" id="PF18199">
    <property type="entry name" value="Dynein_C"/>
    <property type="match status" value="1"/>
</dbReference>
<dbReference type="InterPro" id="IPR041658">
    <property type="entry name" value="AAA_lid_11"/>
</dbReference>
<evidence type="ECO:0000259" key="19">
    <source>
        <dbReference type="Pfam" id="PF18198"/>
    </source>
</evidence>
<dbReference type="Pfam" id="PF12777">
    <property type="entry name" value="MT"/>
    <property type="match status" value="1"/>
</dbReference>
<evidence type="ECO:0000256" key="10">
    <source>
        <dbReference type="SAM" id="Coils"/>
    </source>
</evidence>
<dbReference type="Pfam" id="PF12781">
    <property type="entry name" value="AAA_9"/>
    <property type="match status" value="1"/>
</dbReference>
<dbReference type="InterPro" id="IPR035706">
    <property type="entry name" value="AAA_9"/>
</dbReference>
<evidence type="ECO:0000259" key="18">
    <source>
        <dbReference type="Pfam" id="PF17852"/>
    </source>
</evidence>
<dbReference type="InterPro" id="IPR027417">
    <property type="entry name" value="P-loop_NTPase"/>
</dbReference>
<keyword evidence="8" id="KW-0505">Motor protein</keyword>
<dbReference type="Pfam" id="PF17852">
    <property type="entry name" value="Dynein_AAA_lid"/>
    <property type="match status" value="1"/>
</dbReference>
<feature type="domain" description="Dynein heavy chain hydrolytic ATP-binding dynein motor region" evidence="14">
    <location>
        <begin position="1464"/>
        <end position="1790"/>
    </location>
</feature>
<evidence type="ECO:0000256" key="2">
    <source>
        <dbReference type="ARBA" id="ARBA00022490"/>
    </source>
</evidence>
<dbReference type="InterPro" id="IPR054354">
    <property type="entry name" value="DYNC2H1-like_lid"/>
</dbReference>
<name>A0ABR2KAE6_9EUKA</name>
<evidence type="ECO:0000313" key="23">
    <source>
        <dbReference type="Proteomes" id="UP001470230"/>
    </source>
</evidence>
<feature type="coiled-coil region" evidence="10">
    <location>
        <begin position="2972"/>
        <end position="3013"/>
    </location>
</feature>
<dbReference type="Gene3D" id="1.20.920.30">
    <property type="match status" value="1"/>
</dbReference>
<feature type="domain" description="Dynein heavy chain linker" evidence="13">
    <location>
        <begin position="930"/>
        <end position="1335"/>
    </location>
</feature>
<comment type="subcellular location">
    <subcellularLocation>
        <location evidence="1">Cytoplasm</location>
        <location evidence="1">Cytoskeleton</location>
    </subcellularLocation>
</comment>
<feature type="domain" description="Dynein heavy chain C-terminal" evidence="20">
    <location>
        <begin position="3859"/>
        <end position="4158"/>
    </location>
</feature>